<evidence type="ECO:0000313" key="2">
    <source>
        <dbReference type="EMBL" id="KAF5751850.1"/>
    </source>
</evidence>
<reference evidence="2 3" key="1">
    <citation type="journal article" date="2020" name="Nat. Commun.">
        <title>Genome of Tripterygium wilfordii and identification of cytochrome P450 involved in triptolide biosynthesis.</title>
        <authorList>
            <person name="Tu L."/>
            <person name="Su P."/>
            <person name="Zhang Z."/>
            <person name="Gao L."/>
            <person name="Wang J."/>
            <person name="Hu T."/>
            <person name="Zhou J."/>
            <person name="Zhang Y."/>
            <person name="Zhao Y."/>
            <person name="Liu Y."/>
            <person name="Song Y."/>
            <person name="Tong Y."/>
            <person name="Lu Y."/>
            <person name="Yang J."/>
            <person name="Xu C."/>
            <person name="Jia M."/>
            <person name="Peters R.J."/>
            <person name="Huang L."/>
            <person name="Gao W."/>
        </authorList>
    </citation>
    <scope>NUCLEOTIDE SEQUENCE [LARGE SCALE GENOMIC DNA]</scope>
    <source>
        <strain evidence="3">cv. XIE 37</strain>
        <tissue evidence="2">Leaf</tissue>
    </source>
</reference>
<accession>A0A7J7DZN1</accession>
<dbReference type="PANTHER" id="PTHR44743">
    <property type="entry name" value="PUTATIVE, EXPRESSED-RELATED"/>
    <property type="match status" value="1"/>
</dbReference>
<feature type="domain" description="J" evidence="1">
    <location>
        <begin position="81"/>
        <end position="150"/>
    </location>
</feature>
<evidence type="ECO:0000313" key="3">
    <source>
        <dbReference type="Proteomes" id="UP000593562"/>
    </source>
</evidence>
<protein>
    <recommendedName>
        <fullName evidence="1">J domain-containing protein</fullName>
    </recommendedName>
</protein>
<dbReference type="Gene3D" id="1.10.287.110">
    <property type="entry name" value="DnaJ domain"/>
    <property type="match status" value="1"/>
</dbReference>
<dbReference type="Proteomes" id="UP000593562">
    <property type="component" value="Unassembled WGS sequence"/>
</dbReference>
<dbReference type="PROSITE" id="PS00636">
    <property type="entry name" value="DNAJ_1"/>
    <property type="match status" value="1"/>
</dbReference>
<proteinExistence type="predicted"/>
<dbReference type="EMBL" id="JAAARO010000002">
    <property type="protein sequence ID" value="KAF5751850.1"/>
    <property type="molecule type" value="Genomic_DNA"/>
</dbReference>
<dbReference type="Pfam" id="PF00226">
    <property type="entry name" value="DnaJ"/>
    <property type="match status" value="1"/>
</dbReference>
<dbReference type="SUPFAM" id="SSF46565">
    <property type="entry name" value="Chaperone J-domain"/>
    <property type="match status" value="1"/>
</dbReference>
<dbReference type="AlphaFoldDB" id="A0A7J7DZN1"/>
<keyword evidence="3" id="KW-1185">Reference proteome</keyword>
<dbReference type="PRINTS" id="PR00625">
    <property type="entry name" value="JDOMAIN"/>
</dbReference>
<dbReference type="PANTHER" id="PTHR44743:SF10">
    <property type="entry name" value="J DOMAIN-CONTAINING PROTEIN"/>
    <property type="match status" value="1"/>
</dbReference>
<dbReference type="InterPro" id="IPR036869">
    <property type="entry name" value="J_dom_sf"/>
</dbReference>
<sequence>MTYSGLYLSLYIILLRYMFFTNQEIHSQLPPPLELSFAFASCLSEFHAIQLVLCYILQSIFTQFSNSVVKEMESRQVPLPSYYSILGVGIDSAADDIRHAYRKLAMQWHPDRWTRTPSLLGEAKQKFQQIQEAYSVLSDQRKRTLYDVGLYDPDEEEEDEGYGDFLEEMMSLMAQNKDKKYSMDELQTMLVEISEGFEFSWWPCGPPVVRDSSYSESMQWDSDFQMGRNPEAPKWHMCGTGSCHCRRLQSFGNSAFR</sequence>
<evidence type="ECO:0000259" key="1">
    <source>
        <dbReference type="PROSITE" id="PS50076"/>
    </source>
</evidence>
<dbReference type="InParanoid" id="A0A7J7DZN1"/>
<dbReference type="SMART" id="SM00271">
    <property type="entry name" value="DnaJ"/>
    <property type="match status" value="1"/>
</dbReference>
<dbReference type="InterPro" id="IPR001623">
    <property type="entry name" value="DnaJ_domain"/>
</dbReference>
<comment type="caution">
    <text evidence="2">The sequence shown here is derived from an EMBL/GenBank/DDBJ whole genome shotgun (WGS) entry which is preliminary data.</text>
</comment>
<dbReference type="CDD" id="cd06257">
    <property type="entry name" value="DnaJ"/>
    <property type="match status" value="1"/>
</dbReference>
<gene>
    <name evidence="2" type="ORF">HS088_TW02G00869</name>
</gene>
<name>A0A7J7DZN1_TRIWF</name>
<organism evidence="2 3">
    <name type="scientific">Tripterygium wilfordii</name>
    <name type="common">Thunder God vine</name>
    <dbReference type="NCBI Taxonomy" id="458696"/>
    <lineage>
        <taxon>Eukaryota</taxon>
        <taxon>Viridiplantae</taxon>
        <taxon>Streptophyta</taxon>
        <taxon>Embryophyta</taxon>
        <taxon>Tracheophyta</taxon>
        <taxon>Spermatophyta</taxon>
        <taxon>Magnoliopsida</taxon>
        <taxon>eudicotyledons</taxon>
        <taxon>Gunneridae</taxon>
        <taxon>Pentapetalae</taxon>
        <taxon>rosids</taxon>
        <taxon>fabids</taxon>
        <taxon>Celastrales</taxon>
        <taxon>Celastraceae</taxon>
        <taxon>Tripterygium</taxon>
    </lineage>
</organism>
<dbReference type="InterPro" id="IPR018253">
    <property type="entry name" value="DnaJ_domain_CS"/>
</dbReference>
<dbReference type="PROSITE" id="PS50076">
    <property type="entry name" value="DNAJ_2"/>
    <property type="match status" value="1"/>
</dbReference>